<feature type="region of interest" description="Disordered" evidence="8">
    <location>
        <begin position="267"/>
        <end position="303"/>
    </location>
</feature>
<dbReference type="CDD" id="cd03257">
    <property type="entry name" value="ABC_NikE_OppD_transporters"/>
    <property type="match status" value="2"/>
</dbReference>
<dbReference type="InterPro" id="IPR050388">
    <property type="entry name" value="ABC_Ni/Peptide_Import"/>
</dbReference>
<evidence type="ECO:0000256" key="7">
    <source>
        <dbReference type="ARBA" id="ARBA00023136"/>
    </source>
</evidence>
<dbReference type="GO" id="GO:0016887">
    <property type="term" value="F:ATP hydrolysis activity"/>
    <property type="evidence" value="ECO:0007669"/>
    <property type="project" value="InterPro"/>
</dbReference>
<keyword evidence="5" id="KW-0547">Nucleotide-binding</keyword>
<dbReference type="InterPro" id="IPR027417">
    <property type="entry name" value="P-loop_NTPase"/>
</dbReference>
<organism evidence="10 11">
    <name type="scientific">Phytoactinopolyspora halotolerans</name>
    <dbReference type="NCBI Taxonomy" id="1981512"/>
    <lineage>
        <taxon>Bacteria</taxon>
        <taxon>Bacillati</taxon>
        <taxon>Actinomycetota</taxon>
        <taxon>Actinomycetes</taxon>
        <taxon>Jiangellales</taxon>
        <taxon>Jiangellaceae</taxon>
        <taxon>Phytoactinopolyspora</taxon>
    </lineage>
</organism>
<dbReference type="NCBIfam" id="NF008453">
    <property type="entry name" value="PRK11308.1"/>
    <property type="match status" value="2"/>
</dbReference>
<comment type="similarity">
    <text evidence="2">Belongs to the ABC transporter superfamily.</text>
</comment>
<dbReference type="FunFam" id="3.40.50.300:FF:000016">
    <property type="entry name" value="Oligopeptide ABC transporter ATP-binding component"/>
    <property type="match status" value="1"/>
</dbReference>
<keyword evidence="6 10" id="KW-0067">ATP-binding</keyword>
<evidence type="ECO:0000259" key="9">
    <source>
        <dbReference type="PROSITE" id="PS50893"/>
    </source>
</evidence>
<evidence type="ECO:0000313" key="10">
    <source>
        <dbReference type="EMBL" id="NEE00335.1"/>
    </source>
</evidence>
<name>A0A6L9S4D1_9ACTN</name>
<dbReference type="PROSITE" id="PS50893">
    <property type="entry name" value="ABC_TRANSPORTER_2"/>
    <property type="match status" value="2"/>
</dbReference>
<dbReference type="PROSITE" id="PS00211">
    <property type="entry name" value="ABC_TRANSPORTER_1"/>
    <property type="match status" value="2"/>
</dbReference>
<dbReference type="GO" id="GO:0015833">
    <property type="term" value="P:peptide transport"/>
    <property type="evidence" value="ECO:0007669"/>
    <property type="project" value="InterPro"/>
</dbReference>
<sequence>MTADVPALALHDLNVTFRLGRDSVHAARDVTFSVQPGEILALVGESGSGKSVSATAVLDLLPRTAERTGRIEVGGNDVTRLDRAGLRRLRGKDVAMVFQEPMTALNPVLTVGSQIVEALRLHTSLSKAAAKARAIELLDLVGLPDPAARFRSYPHQLSGGQRQRAVIAMAISCDPAVLIADEPTTALDVTVQAEILELLRDLRRRLSSAIVLITHDMGVVADIADRVVVMRRGEIVEQAPVDEIFARPRHPYTRELLAAVPHLGRRPETGRLLEQPPDTRQPADAGAAATTTDATTSITAPGTASAHALELRDVVVEYPGRIGRPAFRAVDGVTLNIPRGQIVGLVGESGSGKSTLGRCVVGLLRAASGQVVVDGEDISQASRRRLRRVRARIGMVFQDPASSLNPRYPIGDSIAEPFRLQAEPSRPSRAEIQRRVTALLESVELPAAWRHRFPHELSGGQRQRVGIARAIALNPALLVADEPTSALDVSVQARVLDLFLDLQARLGFSCLFISHDLAVVELLANRIAVMHRGTLVEQGSRDEVLYHPREEYTQRLLAAAPVPDPLEQRRRRAAAGS</sequence>
<dbReference type="Proteomes" id="UP000475214">
    <property type="component" value="Unassembled WGS sequence"/>
</dbReference>
<keyword evidence="7" id="KW-0472">Membrane</keyword>
<feature type="compositionally biased region" description="Low complexity" evidence="8">
    <location>
        <begin position="282"/>
        <end position="303"/>
    </location>
</feature>
<dbReference type="GO" id="GO:0005524">
    <property type="term" value="F:ATP binding"/>
    <property type="evidence" value="ECO:0007669"/>
    <property type="project" value="UniProtKB-KW"/>
</dbReference>
<evidence type="ECO:0000313" key="11">
    <source>
        <dbReference type="Proteomes" id="UP000475214"/>
    </source>
</evidence>
<evidence type="ECO:0000256" key="2">
    <source>
        <dbReference type="ARBA" id="ARBA00005417"/>
    </source>
</evidence>
<dbReference type="AlphaFoldDB" id="A0A6L9S4D1"/>
<evidence type="ECO:0000256" key="1">
    <source>
        <dbReference type="ARBA" id="ARBA00004202"/>
    </source>
</evidence>
<dbReference type="Pfam" id="PF00005">
    <property type="entry name" value="ABC_tran"/>
    <property type="match status" value="2"/>
</dbReference>
<dbReference type="GO" id="GO:0005886">
    <property type="term" value="C:plasma membrane"/>
    <property type="evidence" value="ECO:0007669"/>
    <property type="project" value="UniProtKB-SubCell"/>
</dbReference>
<evidence type="ECO:0000256" key="6">
    <source>
        <dbReference type="ARBA" id="ARBA00022840"/>
    </source>
</evidence>
<reference evidence="10 11" key="1">
    <citation type="submission" date="2020-02" db="EMBL/GenBank/DDBJ databases">
        <authorList>
            <person name="Li X.-J."/>
            <person name="Han X.-M."/>
        </authorList>
    </citation>
    <scope>NUCLEOTIDE SEQUENCE [LARGE SCALE GENOMIC DNA]</scope>
    <source>
        <strain evidence="10 11">CCTCC AB 2017055</strain>
    </source>
</reference>
<feature type="domain" description="ABC transporter" evidence="9">
    <location>
        <begin position="10"/>
        <end position="257"/>
    </location>
</feature>
<dbReference type="InterPro" id="IPR017871">
    <property type="entry name" value="ABC_transporter-like_CS"/>
</dbReference>
<comment type="caution">
    <text evidence="10">The sequence shown here is derived from an EMBL/GenBank/DDBJ whole genome shotgun (WGS) entry which is preliminary data.</text>
</comment>
<keyword evidence="3" id="KW-0813">Transport</keyword>
<keyword evidence="4" id="KW-1003">Cell membrane</keyword>
<gene>
    <name evidence="10" type="ORF">G1H10_09155</name>
</gene>
<comment type="subcellular location">
    <subcellularLocation>
        <location evidence="1">Cell membrane</location>
        <topology evidence="1">Peripheral membrane protein</topology>
    </subcellularLocation>
</comment>
<dbReference type="NCBIfam" id="NF007739">
    <property type="entry name" value="PRK10419.1"/>
    <property type="match status" value="2"/>
</dbReference>
<evidence type="ECO:0000256" key="4">
    <source>
        <dbReference type="ARBA" id="ARBA00022475"/>
    </source>
</evidence>
<evidence type="ECO:0000256" key="5">
    <source>
        <dbReference type="ARBA" id="ARBA00022741"/>
    </source>
</evidence>
<dbReference type="EMBL" id="JAAGOA010000005">
    <property type="protein sequence ID" value="NEE00335.1"/>
    <property type="molecule type" value="Genomic_DNA"/>
</dbReference>
<dbReference type="InterPro" id="IPR013563">
    <property type="entry name" value="Oligopep_ABC_C"/>
</dbReference>
<dbReference type="InterPro" id="IPR003593">
    <property type="entry name" value="AAA+_ATPase"/>
</dbReference>
<dbReference type="SUPFAM" id="SSF52540">
    <property type="entry name" value="P-loop containing nucleoside triphosphate hydrolases"/>
    <property type="match status" value="2"/>
</dbReference>
<dbReference type="Gene3D" id="3.40.50.300">
    <property type="entry name" value="P-loop containing nucleotide triphosphate hydrolases"/>
    <property type="match status" value="2"/>
</dbReference>
<protein>
    <submittedName>
        <fullName evidence="10">ABC transporter ATP-binding protein</fullName>
    </submittedName>
</protein>
<dbReference type="RefSeq" id="WP_163735879.1">
    <property type="nucleotide sequence ID" value="NZ_JAAGOA010000005.1"/>
</dbReference>
<dbReference type="PANTHER" id="PTHR43297:SF2">
    <property type="entry name" value="DIPEPTIDE TRANSPORT ATP-BINDING PROTEIN DPPD"/>
    <property type="match status" value="1"/>
</dbReference>
<proteinExistence type="inferred from homology"/>
<feature type="domain" description="ABC transporter" evidence="9">
    <location>
        <begin position="309"/>
        <end position="557"/>
    </location>
</feature>
<keyword evidence="11" id="KW-1185">Reference proteome</keyword>
<dbReference type="Pfam" id="PF08352">
    <property type="entry name" value="oligo_HPY"/>
    <property type="match status" value="2"/>
</dbReference>
<accession>A0A6L9S4D1</accession>
<dbReference type="InterPro" id="IPR003439">
    <property type="entry name" value="ABC_transporter-like_ATP-bd"/>
</dbReference>
<evidence type="ECO:0000256" key="3">
    <source>
        <dbReference type="ARBA" id="ARBA00022448"/>
    </source>
</evidence>
<dbReference type="PANTHER" id="PTHR43297">
    <property type="entry name" value="OLIGOPEPTIDE TRANSPORT ATP-BINDING PROTEIN APPD"/>
    <property type="match status" value="1"/>
</dbReference>
<dbReference type="SMART" id="SM00382">
    <property type="entry name" value="AAA"/>
    <property type="match status" value="2"/>
</dbReference>
<evidence type="ECO:0000256" key="8">
    <source>
        <dbReference type="SAM" id="MobiDB-lite"/>
    </source>
</evidence>